<dbReference type="AlphaFoldDB" id="A0A371DFP0"/>
<accession>A0A371DFP0</accession>
<evidence type="ECO:0000313" key="1">
    <source>
        <dbReference type="EMBL" id="RDX51371.1"/>
    </source>
</evidence>
<gene>
    <name evidence="1" type="ORF">OH76DRAFT_328656</name>
</gene>
<dbReference type="EMBL" id="KZ857395">
    <property type="protein sequence ID" value="RDX51371.1"/>
    <property type="molecule type" value="Genomic_DNA"/>
</dbReference>
<reference evidence="1 2" key="1">
    <citation type="journal article" date="2018" name="Biotechnol. Biofuels">
        <title>Integrative visual omics of the white-rot fungus Polyporus brumalis exposes the biotechnological potential of its oxidative enzymes for delignifying raw plant biomass.</title>
        <authorList>
            <person name="Miyauchi S."/>
            <person name="Rancon A."/>
            <person name="Drula E."/>
            <person name="Hage H."/>
            <person name="Chaduli D."/>
            <person name="Favel A."/>
            <person name="Grisel S."/>
            <person name="Henrissat B."/>
            <person name="Herpoel-Gimbert I."/>
            <person name="Ruiz-Duenas F.J."/>
            <person name="Chevret D."/>
            <person name="Hainaut M."/>
            <person name="Lin J."/>
            <person name="Wang M."/>
            <person name="Pangilinan J."/>
            <person name="Lipzen A."/>
            <person name="Lesage-Meessen L."/>
            <person name="Navarro D."/>
            <person name="Riley R."/>
            <person name="Grigoriev I.V."/>
            <person name="Zhou S."/>
            <person name="Raouche S."/>
            <person name="Rosso M.N."/>
        </authorList>
    </citation>
    <scope>NUCLEOTIDE SEQUENCE [LARGE SCALE GENOMIC DNA]</scope>
    <source>
        <strain evidence="1 2">BRFM 1820</strain>
    </source>
</reference>
<protein>
    <submittedName>
        <fullName evidence="1">Uncharacterized protein</fullName>
    </submittedName>
</protein>
<keyword evidence="2" id="KW-1185">Reference proteome</keyword>
<sequence length="193" mass="20992">MVNRRFQRAALLSSGTRTRTQAQAHTHIRIRVSTPPATGFEVHVHPGQWGAGTSTVSPGRSLAVAGCRAVGRYRGRMDANRRAPGLAGPCGWLPVPSTYIHTYRPRRRVLRPHPAPSQHMLSVSMSMSRTTRRHQSTTGMLRLTLATGTPATCSNAALAHLQRTRISLIVACMHTCVGRTGACAAVRAVYQRP</sequence>
<evidence type="ECO:0000313" key="2">
    <source>
        <dbReference type="Proteomes" id="UP000256964"/>
    </source>
</evidence>
<organism evidence="1 2">
    <name type="scientific">Lentinus brumalis</name>
    <dbReference type="NCBI Taxonomy" id="2498619"/>
    <lineage>
        <taxon>Eukaryota</taxon>
        <taxon>Fungi</taxon>
        <taxon>Dikarya</taxon>
        <taxon>Basidiomycota</taxon>
        <taxon>Agaricomycotina</taxon>
        <taxon>Agaricomycetes</taxon>
        <taxon>Polyporales</taxon>
        <taxon>Polyporaceae</taxon>
        <taxon>Lentinus</taxon>
    </lineage>
</organism>
<dbReference type="Proteomes" id="UP000256964">
    <property type="component" value="Unassembled WGS sequence"/>
</dbReference>
<proteinExistence type="predicted"/>
<name>A0A371DFP0_9APHY</name>